<proteinExistence type="inferred from homology"/>
<evidence type="ECO:0000256" key="1">
    <source>
        <dbReference type="ARBA" id="ARBA00006315"/>
    </source>
</evidence>
<gene>
    <name evidence="2" type="ORF">ASZ90_001275</name>
</gene>
<dbReference type="Pfam" id="PF01875">
    <property type="entry name" value="Memo"/>
    <property type="match status" value="1"/>
</dbReference>
<dbReference type="PANTHER" id="PTHR11060:SF0">
    <property type="entry name" value="PROTEIN MEMO1"/>
    <property type="match status" value="1"/>
</dbReference>
<organism evidence="2">
    <name type="scientific">hydrocarbon metagenome</name>
    <dbReference type="NCBI Taxonomy" id="938273"/>
    <lineage>
        <taxon>unclassified sequences</taxon>
        <taxon>metagenomes</taxon>
        <taxon>ecological metagenomes</taxon>
    </lineage>
</organism>
<dbReference type="CDD" id="cd07361">
    <property type="entry name" value="MEMO_like"/>
    <property type="match status" value="1"/>
</dbReference>
<dbReference type="HAMAP" id="MF_00055">
    <property type="entry name" value="MEMO1"/>
    <property type="match status" value="1"/>
</dbReference>
<evidence type="ECO:0000313" key="2">
    <source>
        <dbReference type="EMBL" id="KUG28850.1"/>
    </source>
</evidence>
<dbReference type="Gene3D" id="3.40.830.10">
    <property type="entry name" value="LigB-like"/>
    <property type="match status" value="1"/>
</dbReference>
<dbReference type="InterPro" id="IPR002737">
    <property type="entry name" value="MEMO1_fam"/>
</dbReference>
<sequence length="268" mass="28080">MDRHPLVAGQFYPAGPSLAKDVAAFLGLAGSPREEPTILAMVPHAGYVYSGAVAGKTLGLARLADTVILLGPNHTGRGRRLAVWPDGRWDVPGGGLSVDEELARALLAADTRLAEDYEAHLGEHSLEVIVPFLRGINPATRIVPIVVAEYNPTVLADVAVSMAGVVKSWPGPVSIVVSSDMSHYVSHDTAKSLDALALAEIAALRPMGLFSVVRDRGITMCGVLPMTLALFLARELGARTAEVAAYATSGEVSGDMRHVVGYAGVLVS</sequence>
<evidence type="ECO:0008006" key="3">
    <source>
        <dbReference type="Google" id="ProtNLM"/>
    </source>
</evidence>
<comment type="similarity">
    <text evidence="1">Belongs to the MEMO1 family.</text>
</comment>
<dbReference type="AlphaFoldDB" id="A0A0W8G772"/>
<dbReference type="NCBIfam" id="TIGR04336">
    <property type="entry name" value="AmmeMemoSam_B"/>
    <property type="match status" value="1"/>
</dbReference>
<dbReference type="PANTHER" id="PTHR11060">
    <property type="entry name" value="PROTEIN MEMO1"/>
    <property type="match status" value="1"/>
</dbReference>
<dbReference type="EMBL" id="LNQE01000169">
    <property type="protein sequence ID" value="KUG28850.1"/>
    <property type="molecule type" value="Genomic_DNA"/>
</dbReference>
<comment type="caution">
    <text evidence="2">The sequence shown here is derived from an EMBL/GenBank/DDBJ whole genome shotgun (WGS) entry which is preliminary data.</text>
</comment>
<protein>
    <recommendedName>
        <fullName evidence="3">MEMO1 family protein</fullName>
    </recommendedName>
</protein>
<name>A0A0W8G772_9ZZZZ</name>
<reference evidence="2" key="1">
    <citation type="journal article" date="2015" name="Proc. Natl. Acad. Sci. U.S.A.">
        <title>Networks of energetic and metabolic interactions define dynamics in microbial communities.</title>
        <authorList>
            <person name="Embree M."/>
            <person name="Liu J.K."/>
            <person name="Al-Bassam M.M."/>
            <person name="Zengler K."/>
        </authorList>
    </citation>
    <scope>NUCLEOTIDE SEQUENCE</scope>
</reference>
<accession>A0A0W8G772</accession>